<dbReference type="Proteomes" id="UP000886476">
    <property type="component" value="Unassembled WGS sequence"/>
</dbReference>
<proteinExistence type="predicted"/>
<evidence type="ECO:0000313" key="2">
    <source>
        <dbReference type="Proteomes" id="UP000886476"/>
    </source>
</evidence>
<comment type="caution">
    <text evidence="1">The sequence shown here is derived from an EMBL/GenBank/DDBJ whole genome shotgun (WGS) entry which is preliminary data.</text>
</comment>
<keyword evidence="2" id="KW-1185">Reference proteome</keyword>
<accession>A0ABX2CRU7</accession>
<gene>
    <name evidence="1" type="ORF">HL667_33775</name>
</gene>
<name>A0ABX2CRU7_9BRAD</name>
<organism evidence="1 2">
    <name type="scientific">Bradyrhizobium aeschynomenes</name>
    <dbReference type="NCBI Taxonomy" id="2734909"/>
    <lineage>
        <taxon>Bacteria</taxon>
        <taxon>Pseudomonadati</taxon>
        <taxon>Pseudomonadota</taxon>
        <taxon>Alphaproteobacteria</taxon>
        <taxon>Hyphomicrobiales</taxon>
        <taxon>Nitrobacteraceae</taxon>
        <taxon>Bradyrhizobium</taxon>
    </lineage>
</organism>
<sequence>MRPIGYMAKRIVAGPDWLKVESVADIYSVSACVSANFTEYVDAWKHNGYWLFDSPEIIEELARVKGVELSTTTLFYYEAYELEYDETTRQWSAFAPEPSLVTNVSEPDTKQIEGFDVVSFWARTTPECSPLSCCSVAGDVPVNSHCLFKTFDEAKEALERGVFDKTEPGPFRILAVYTVTRHPGTA</sequence>
<dbReference type="EMBL" id="JABFDN010000030">
    <property type="protein sequence ID" value="NPU70002.1"/>
    <property type="molecule type" value="Genomic_DNA"/>
</dbReference>
<reference evidence="1" key="1">
    <citation type="submission" date="2020-05" db="EMBL/GenBank/DDBJ databases">
        <title>Nod-independent and nitrogen-fixing Bradyrhizobium aeschynomene sp. nov. isolated from nodules of Aeschynomene indica.</title>
        <authorList>
            <person name="Zhang Z."/>
        </authorList>
    </citation>
    <scope>NUCLEOTIDE SEQUENCE</scope>
    <source>
        <strain evidence="1">83012</strain>
    </source>
</reference>
<protein>
    <submittedName>
        <fullName evidence="1">Uncharacterized protein</fullName>
    </submittedName>
</protein>
<evidence type="ECO:0000313" key="1">
    <source>
        <dbReference type="EMBL" id="NPU70002.1"/>
    </source>
</evidence>